<reference evidence="3 4" key="1">
    <citation type="submission" date="2019-03" db="EMBL/GenBank/DDBJ databases">
        <title>Genomic Encyclopedia of Type Strains, Phase IV (KMG-IV): sequencing the most valuable type-strain genomes for metagenomic binning, comparative biology and taxonomic classification.</title>
        <authorList>
            <person name="Goeker M."/>
        </authorList>
    </citation>
    <scope>NUCLEOTIDE SEQUENCE [LARGE SCALE GENOMIC DNA]</scope>
    <source>
        <strain evidence="3 4">DSM 19377</strain>
    </source>
</reference>
<dbReference type="InterPro" id="IPR036291">
    <property type="entry name" value="NAD(P)-bd_dom_sf"/>
</dbReference>
<dbReference type="SMART" id="SM00846">
    <property type="entry name" value="Gp_dh_N"/>
    <property type="match status" value="1"/>
</dbReference>
<keyword evidence="4" id="KW-1185">Reference proteome</keyword>
<comment type="caution">
    <text evidence="3">The sequence shown here is derived from an EMBL/GenBank/DDBJ whole genome shotgun (WGS) entry which is preliminary data.</text>
</comment>
<evidence type="ECO:0000313" key="3">
    <source>
        <dbReference type="EMBL" id="TCP27798.1"/>
    </source>
</evidence>
<dbReference type="AlphaFoldDB" id="A0A4R2P164"/>
<accession>A0A4R2P164</accession>
<dbReference type="Gene3D" id="3.40.50.720">
    <property type="entry name" value="NAD(P)-binding Rossmann-like Domain"/>
    <property type="match status" value="1"/>
</dbReference>
<dbReference type="PANTHER" id="PTHR43148">
    <property type="entry name" value="GLYCERALDEHYDE-3-PHOSPHATE DEHYDROGENASE 2"/>
    <property type="match status" value="1"/>
</dbReference>
<evidence type="ECO:0000256" key="1">
    <source>
        <dbReference type="ARBA" id="ARBA00023002"/>
    </source>
</evidence>
<dbReference type="SUPFAM" id="SSF51735">
    <property type="entry name" value="NAD(P)-binding Rossmann-fold domains"/>
    <property type="match status" value="1"/>
</dbReference>
<name>A0A4R2P164_9BACL</name>
<keyword evidence="1" id="KW-0560">Oxidoreductase</keyword>
<dbReference type="OrthoDB" id="9803304at2"/>
<sequence length="141" mass="15693">MKVGFLKLKEDNTLIRGIGISGTGRIGRLLIRKMLSSTYNQWKLVGINSIYPVETVAHLLKYDTVHGIWDANISIQDGNLLINGYLIQFVSERNPENIPWGRMNVDIVIDATGEFRDRQGTQKHIAAGASNEGMGKHASML</sequence>
<evidence type="ECO:0000259" key="2">
    <source>
        <dbReference type="SMART" id="SM00846"/>
    </source>
</evidence>
<dbReference type="Pfam" id="PF00044">
    <property type="entry name" value="Gp_dh_N"/>
    <property type="match status" value="1"/>
</dbReference>
<proteinExistence type="predicted"/>
<organism evidence="3 4">
    <name type="scientific">Scopulibacillus darangshiensis</name>
    <dbReference type="NCBI Taxonomy" id="442528"/>
    <lineage>
        <taxon>Bacteria</taxon>
        <taxon>Bacillati</taxon>
        <taxon>Bacillota</taxon>
        <taxon>Bacilli</taxon>
        <taxon>Bacillales</taxon>
        <taxon>Sporolactobacillaceae</taxon>
        <taxon>Scopulibacillus</taxon>
    </lineage>
</organism>
<dbReference type="InterPro" id="IPR020831">
    <property type="entry name" value="GlycerAld/Erythrose_P_DH"/>
</dbReference>
<feature type="domain" description="Glyceraldehyde 3-phosphate dehydrogenase NAD(P) binding" evidence="2">
    <location>
        <begin position="16"/>
        <end position="140"/>
    </location>
</feature>
<dbReference type="InterPro" id="IPR020828">
    <property type="entry name" value="GlycerAld_3-P_DH_NAD(P)-bd"/>
</dbReference>
<evidence type="ECO:0000313" key="4">
    <source>
        <dbReference type="Proteomes" id="UP000295416"/>
    </source>
</evidence>
<protein>
    <submittedName>
        <fullName evidence="3">Glyceraldehyde 3-phosphate dehydrogenase-like protein</fullName>
    </submittedName>
</protein>
<dbReference type="EMBL" id="SLXK01000017">
    <property type="protein sequence ID" value="TCP27798.1"/>
    <property type="molecule type" value="Genomic_DNA"/>
</dbReference>
<dbReference type="Proteomes" id="UP000295416">
    <property type="component" value="Unassembled WGS sequence"/>
</dbReference>
<dbReference type="GO" id="GO:0051287">
    <property type="term" value="F:NAD binding"/>
    <property type="evidence" value="ECO:0007669"/>
    <property type="project" value="InterPro"/>
</dbReference>
<dbReference type="GO" id="GO:0016620">
    <property type="term" value="F:oxidoreductase activity, acting on the aldehyde or oxo group of donors, NAD or NADP as acceptor"/>
    <property type="evidence" value="ECO:0007669"/>
    <property type="project" value="InterPro"/>
</dbReference>
<gene>
    <name evidence="3" type="ORF">EV207_11725</name>
</gene>